<gene>
    <name evidence="1" type="ORF">G2W53_042803</name>
</gene>
<organism evidence="1 2">
    <name type="scientific">Senna tora</name>
    <dbReference type="NCBI Taxonomy" id="362788"/>
    <lineage>
        <taxon>Eukaryota</taxon>
        <taxon>Viridiplantae</taxon>
        <taxon>Streptophyta</taxon>
        <taxon>Embryophyta</taxon>
        <taxon>Tracheophyta</taxon>
        <taxon>Spermatophyta</taxon>
        <taxon>Magnoliopsida</taxon>
        <taxon>eudicotyledons</taxon>
        <taxon>Gunneridae</taxon>
        <taxon>Pentapetalae</taxon>
        <taxon>rosids</taxon>
        <taxon>fabids</taxon>
        <taxon>Fabales</taxon>
        <taxon>Fabaceae</taxon>
        <taxon>Caesalpinioideae</taxon>
        <taxon>Cassia clade</taxon>
        <taxon>Senna</taxon>
    </lineage>
</organism>
<proteinExistence type="predicted"/>
<reference evidence="1" key="1">
    <citation type="submission" date="2020-09" db="EMBL/GenBank/DDBJ databases">
        <title>Genome-Enabled Discovery of Anthraquinone Biosynthesis in Senna tora.</title>
        <authorList>
            <person name="Kang S.-H."/>
            <person name="Pandey R.P."/>
            <person name="Lee C.-M."/>
            <person name="Sim J.-S."/>
            <person name="Jeong J.-T."/>
            <person name="Choi B.-S."/>
            <person name="Jung M."/>
            <person name="Ginzburg D."/>
            <person name="Zhao K."/>
            <person name="Won S.Y."/>
            <person name="Oh T.-J."/>
            <person name="Yu Y."/>
            <person name="Kim N.-H."/>
            <person name="Lee O.R."/>
            <person name="Lee T.-H."/>
            <person name="Bashyal P."/>
            <person name="Kim T.-S."/>
            <person name="Lee W.-H."/>
            <person name="Kawkins C."/>
            <person name="Kim C.-K."/>
            <person name="Kim J.S."/>
            <person name="Ahn B.O."/>
            <person name="Rhee S.Y."/>
            <person name="Sohng J.K."/>
        </authorList>
    </citation>
    <scope>NUCLEOTIDE SEQUENCE</scope>
    <source>
        <tissue evidence="1">Leaf</tissue>
    </source>
</reference>
<sequence>MDQRVGPTRIPDHGRDFHLVNEVKGLVNLMSFMEIN</sequence>
<dbReference type="AlphaFoldDB" id="A0A834VZS6"/>
<protein>
    <submittedName>
        <fullName evidence="1">Uncharacterized protein</fullName>
    </submittedName>
</protein>
<dbReference type="Proteomes" id="UP000634136">
    <property type="component" value="Unassembled WGS sequence"/>
</dbReference>
<accession>A0A834VZS6</accession>
<evidence type="ECO:0000313" key="2">
    <source>
        <dbReference type="Proteomes" id="UP000634136"/>
    </source>
</evidence>
<keyword evidence="2" id="KW-1185">Reference proteome</keyword>
<name>A0A834VZS6_9FABA</name>
<evidence type="ECO:0000313" key="1">
    <source>
        <dbReference type="EMBL" id="KAF7803692.1"/>
    </source>
</evidence>
<comment type="caution">
    <text evidence="1">The sequence shown here is derived from an EMBL/GenBank/DDBJ whole genome shotgun (WGS) entry which is preliminary data.</text>
</comment>
<dbReference type="EMBL" id="JAAIUW010000013">
    <property type="protein sequence ID" value="KAF7803692.1"/>
    <property type="molecule type" value="Genomic_DNA"/>
</dbReference>